<proteinExistence type="predicted"/>
<dbReference type="Pfam" id="PF16020">
    <property type="entry name" value="Deltameth_res"/>
    <property type="match status" value="1"/>
</dbReference>
<dbReference type="Proteomes" id="UP000748531">
    <property type="component" value="Unassembled WGS sequence"/>
</dbReference>
<name>A0A8J4T787_9TREM</name>
<reference evidence="3" key="1">
    <citation type="submission" date="2019-05" db="EMBL/GenBank/DDBJ databases">
        <title>Annotation for the trematode Paragonimus heterotremus.</title>
        <authorList>
            <person name="Choi Y.-J."/>
        </authorList>
    </citation>
    <scope>NUCLEOTIDE SEQUENCE</scope>
    <source>
        <strain evidence="3">LC</strain>
    </source>
</reference>
<keyword evidence="1" id="KW-1133">Transmembrane helix</keyword>
<evidence type="ECO:0000313" key="4">
    <source>
        <dbReference type="Proteomes" id="UP000748531"/>
    </source>
</evidence>
<keyword evidence="1" id="KW-0812">Transmembrane</keyword>
<protein>
    <recommendedName>
        <fullName evidence="2">Deltamethrin resistance protein prag01 domain-containing protein</fullName>
    </recommendedName>
</protein>
<sequence>MLARAVGGVFHRRLPQAVSSVNPVRHHVPMQPPCGTYDEILVPSGSWQEMHKKRNAFYNKFLLGASIVFVFSVTMAFRAAEMSKYDLPPCTNTPEGLKFLNPDKEALQYVLEN</sequence>
<dbReference type="InterPro" id="IPR031973">
    <property type="entry name" value="Deltameth_res_prag01"/>
</dbReference>
<keyword evidence="1" id="KW-0472">Membrane</keyword>
<accession>A0A8J4T787</accession>
<evidence type="ECO:0000259" key="2">
    <source>
        <dbReference type="Pfam" id="PF16020"/>
    </source>
</evidence>
<comment type="caution">
    <text evidence="3">The sequence shown here is derived from an EMBL/GenBank/DDBJ whole genome shotgun (WGS) entry which is preliminary data.</text>
</comment>
<dbReference type="EMBL" id="LUCH01004342">
    <property type="protein sequence ID" value="KAF5399109.1"/>
    <property type="molecule type" value="Genomic_DNA"/>
</dbReference>
<keyword evidence="4" id="KW-1185">Reference proteome</keyword>
<gene>
    <name evidence="3" type="ORF">PHET_07947</name>
</gene>
<dbReference type="AlphaFoldDB" id="A0A8J4T787"/>
<feature type="domain" description="Deltamethrin resistance protein prag01" evidence="2">
    <location>
        <begin position="38"/>
        <end position="77"/>
    </location>
</feature>
<organism evidence="3 4">
    <name type="scientific">Paragonimus heterotremus</name>
    <dbReference type="NCBI Taxonomy" id="100268"/>
    <lineage>
        <taxon>Eukaryota</taxon>
        <taxon>Metazoa</taxon>
        <taxon>Spiralia</taxon>
        <taxon>Lophotrochozoa</taxon>
        <taxon>Platyhelminthes</taxon>
        <taxon>Trematoda</taxon>
        <taxon>Digenea</taxon>
        <taxon>Plagiorchiida</taxon>
        <taxon>Troglotremata</taxon>
        <taxon>Troglotrematidae</taxon>
        <taxon>Paragonimus</taxon>
    </lineage>
</organism>
<evidence type="ECO:0000256" key="1">
    <source>
        <dbReference type="SAM" id="Phobius"/>
    </source>
</evidence>
<evidence type="ECO:0000313" key="3">
    <source>
        <dbReference type="EMBL" id="KAF5399109.1"/>
    </source>
</evidence>
<dbReference type="OrthoDB" id="6219829at2759"/>
<feature type="transmembrane region" description="Helical" evidence="1">
    <location>
        <begin position="57"/>
        <end position="77"/>
    </location>
</feature>